<proteinExistence type="predicted"/>
<comment type="caution">
    <text evidence="3">The sequence shown here is derived from an EMBL/GenBank/DDBJ whole genome shotgun (WGS) entry which is preliminary data.</text>
</comment>
<dbReference type="Proteomes" id="UP001232148">
    <property type="component" value="Unassembled WGS sequence"/>
</dbReference>
<accession>A0AAD9H4J7</accession>
<organism evidence="3 4">
    <name type="scientific">Colletotrichum zoysiae</name>
    <dbReference type="NCBI Taxonomy" id="1216348"/>
    <lineage>
        <taxon>Eukaryota</taxon>
        <taxon>Fungi</taxon>
        <taxon>Dikarya</taxon>
        <taxon>Ascomycota</taxon>
        <taxon>Pezizomycotina</taxon>
        <taxon>Sordariomycetes</taxon>
        <taxon>Hypocreomycetidae</taxon>
        <taxon>Glomerellales</taxon>
        <taxon>Glomerellaceae</taxon>
        <taxon>Colletotrichum</taxon>
        <taxon>Colletotrichum graminicola species complex</taxon>
    </lineage>
</organism>
<dbReference type="EMBL" id="MU843130">
    <property type="protein sequence ID" value="KAK2021172.1"/>
    <property type="molecule type" value="Genomic_DNA"/>
</dbReference>
<dbReference type="AlphaFoldDB" id="A0AAD9H4J7"/>
<evidence type="ECO:0000313" key="4">
    <source>
        <dbReference type="Proteomes" id="UP001232148"/>
    </source>
</evidence>
<sequence length="170" mass="19497">MTFNQCSQSIHFSLLCRLLLSLFFNLPRPTPPNWLFRRPSPSVIRREEENFLASHLPPPTPRIQGLRTNSARPAHKQRDPPSSSHRLDDMNNKKWPVGPMARRLTTIHSPLGVSCNQEILGSTPRLVKSFCLTQAHPQTNRRNSLIGGRRGEARRGLFSSHSFIYFVLFF</sequence>
<evidence type="ECO:0000313" key="3">
    <source>
        <dbReference type="EMBL" id="KAK2021172.1"/>
    </source>
</evidence>
<feature type="chain" id="PRO_5042111006" evidence="2">
    <location>
        <begin position="22"/>
        <end position="170"/>
    </location>
</feature>
<reference evidence="3" key="1">
    <citation type="submission" date="2021-06" db="EMBL/GenBank/DDBJ databases">
        <title>Comparative genomics, transcriptomics and evolutionary studies reveal genomic signatures of adaptation to plant cell wall in hemibiotrophic fungi.</title>
        <authorList>
            <consortium name="DOE Joint Genome Institute"/>
            <person name="Baroncelli R."/>
            <person name="Diaz J.F."/>
            <person name="Benocci T."/>
            <person name="Peng M."/>
            <person name="Battaglia E."/>
            <person name="Haridas S."/>
            <person name="Andreopoulos W."/>
            <person name="Labutti K."/>
            <person name="Pangilinan J."/>
            <person name="Floch G.L."/>
            <person name="Makela M.R."/>
            <person name="Henrissat B."/>
            <person name="Grigoriev I.V."/>
            <person name="Crouch J.A."/>
            <person name="De Vries R.P."/>
            <person name="Sukno S.A."/>
            <person name="Thon M.R."/>
        </authorList>
    </citation>
    <scope>NUCLEOTIDE SEQUENCE</scope>
    <source>
        <strain evidence="3">MAFF235873</strain>
    </source>
</reference>
<evidence type="ECO:0000256" key="1">
    <source>
        <dbReference type="SAM" id="MobiDB-lite"/>
    </source>
</evidence>
<gene>
    <name evidence="3" type="ORF">LX32DRAFT_269726</name>
</gene>
<feature type="region of interest" description="Disordered" evidence="1">
    <location>
        <begin position="51"/>
        <end position="94"/>
    </location>
</feature>
<name>A0AAD9H4J7_9PEZI</name>
<protein>
    <submittedName>
        <fullName evidence="3">Uncharacterized protein</fullName>
    </submittedName>
</protein>
<evidence type="ECO:0000256" key="2">
    <source>
        <dbReference type="SAM" id="SignalP"/>
    </source>
</evidence>
<keyword evidence="4" id="KW-1185">Reference proteome</keyword>
<feature type="signal peptide" evidence="2">
    <location>
        <begin position="1"/>
        <end position="21"/>
    </location>
</feature>
<keyword evidence="2" id="KW-0732">Signal</keyword>